<dbReference type="Proteomes" id="UP000001514">
    <property type="component" value="Unassembled WGS sequence"/>
</dbReference>
<dbReference type="GO" id="GO:0016740">
    <property type="term" value="F:transferase activity"/>
    <property type="evidence" value="ECO:0007669"/>
    <property type="project" value="UniProtKB-KW"/>
</dbReference>
<dbReference type="AlphaFoldDB" id="D8RER6"/>
<dbReference type="InterPro" id="IPR021720">
    <property type="entry name" value="Malectin_dom"/>
</dbReference>
<organism evidence="9">
    <name type="scientific">Selaginella moellendorffii</name>
    <name type="common">Spikemoss</name>
    <dbReference type="NCBI Taxonomy" id="88036"/>
    <lineage>
        <taxon>Eukaryota</taxon>
        <taxon>Viridiplantae</taxon>
        <taxon>Streptophyta</taxon>
        <taxon>Embryophyta</taxon>
        <taxon>Tracheophyta</taxon>
        <taxon>Lycopodiopsida</taxon>
        <taxon>Selaginellales</taxon>
        <taxon>Selaginellaceae</taxon>
        <taxon>Selaginella</taxon>
    </lineage>
</organism>
<dbReference type="Gene3D" id="2.60.120.430">
    <property type="entry name" value="Galactose-binding lectin"/>
    <property type="match status" value="1"/>
</dbReference>
<protein>
    <recommendedName>
        <fullName evidence="7">Malectin domain-containing protein</fullName>
    </recommendedName>
</protein>
<sequence length="74" mass="8289">VGRRYFDIFIQGDRKLKDFNIREEANGSLRALTRSFTAVNVSNGVLDIHLLWMGKGTCCAPFRSFGPLISAIQV</sequence>
<keyword evidence="3" id="KW-0732">Signal</keyword>
<evidence type="ECO:0000256" key="6">
    <source>
        <dbReference type="ARBA" id="ARBA00023180"/>
    </source>
</evidence>
<accession>D8RER6</accession>
<dbReference type="EMBL" id="GL377577">
    <property type="protein sequence ID" value="EFJ29486.1"/>
    <property type="molecule type" value="Genomic_DNA"/>
</dbReference>
<dbReference type="InterPro" id="IPR051824">
    <property type="entry name" value="LRR_Rcpt-Like_S/T_Kinase"/>
</dbReference>
<dbReference type="KEGG" id="smo:SELMODRAFT_68628"/>
<dbReference type="PANTHER" id="PTHR48006">
    <property type="entry name" value="LEUCINE-RICH REPEAT-CONTAINING PROTEIN DDB_G0281931-RELATED"/>
    <property type="match status" value="1"/>
</dbReference>
<keyword evidence="5" id="KW-0067">ATP-binding</keyword>
<dbReference type="PANTHER" id="PTHR48006:SF98">
    <property type="entry name" value="MALECTIN DOMAIN-CONTAINING PROTEIN"/>
    <property type="match status" value="1"/>
</dbReference>
<name>D8RER6_SELML</name>
<keyword evidence="6" id="KW-0325">Glycoprotein</keyword>
<dbReference type="STRING" id="88036.D8RER6"/>
<feature type="non-terminal residue" evidence="8">
    <location>
        <position position="1"/>
    </location>
</feature>
<feature type="non-terminal residue" evidence="8">
    <location>
        <position position="74"/>
    </location>
</feature>
<evidence type="ECO:0000256" key="2">
    <source>
        <dbReference type="ARBA" id="ARBA00022679"/>
    </source>
</evidence>
<dbReference type="Pfam" id="PF11721">
    <property type="entry name" value="Malectin"/>
    <property type="match status" value="1"/>
</dbReference>
<evidence type="ECO:0000256" key="3">
    <source>
        <dbReference type="ARBA" id="ARBA00022729"/>
    </source>
</evidence>
<keyword evidence="2" id="KW-0808">Transferase</keyword>
<evidence type="ECO:0000259" key="7">
    <source>
        <dbReference type="Pfam" id="PF11721"/>
    </source>
</evidence>
<keyword evidence="9" id="KW-1185">Reference proteome</keyword>
<dbReference type="Gramene" id="EFJ29486">
    <property type="protein sequence ID" value="EFJ29486"/>
    <property type="gene ID" value="SELMODRAFT_68628"/>
</dbReference>
<reference evidence="8 9" key="1">
    <citation type="journal article" date="2011" name="Science">
        <title>The Selaginella genome identifies genetic changes associated with the evolution of vascular plants.</title>
        <authorList>
            <person name="Banks J.A."/>
            <person name="Nishiyama T."/>
            <person name="Hasebe M."/>
            <person name="Bowman J.L."/>
            <person name="Gribskov M."/>
            <person name="dePamphilis C."/>
            <person name="Albert V.A."/>
            <person name="Aono N."/>
            <person name="Aoyama T."/>
            <person name="Ambrose B.A."/>
            <person name="Ashton N.W."/>
            <person name="Axtell M.J."/>
            <person name="Barker E."/>
            <person name="Barker M.S."/>
            <person name="Bennetzen J.L."/>
            <person name="Bonawitz N.D."/>
            <person name="Chapple C."/>
            <person name="Cheng C."/>
            <person name="Correa L.G."/>
            <person name="Dacre M."/>
            <person name="DeBarry J."/>
            <person name="Dreyer I."/>
            <person name="Elias M."/>
            <person name="Engstrom E.M."/>
            <person name="Estelle M."/>
            <person name="Feng L."/>
            <person name="Finet C."/>
            <person name="Floyd S.K."/>
            <person name="Frommer W.B."/>
            <person name="Fujita T."/>
            <person name="Gramzow L."/>
            <person name="Gutensohn M."/>
            <person name="Harholt J."/>
            <person name="Hattori M."/>
            <person name="Heyl A."/>
            <person name="Hirai T."/>
            <person name="Hiwatashi Y."/>
            <person name="Ishikawa M."/>
            <person name="Iwata M."/>
            <person name="Karol K.G."/>
            <person name="Koehler B."/>
            <person name="Kolukisaoglu U."/>
            <person name="Kubo M."/>
            <person name="Kurata T."/>
            <person name="Lalonde S."/>
            <person name="Li K."/>
            <person name="Li Y."/>
            <person name="Litt A."/>
            <person name="Lyons E."/>
            <person name="Manning G."/>
            <person name="Maruyama T."/>
            <person name="Michael T.P."/>
            <person name="Mikami K."/>
            <person name="Miyazaki S."/>
            <person name="Morinaga S."/>
            <person name="Murata T."/>
            <person name="Mueller-Roeber B."/>
            <person name="Nelson D.R."/>
            <person name="Obara M."/>
            <person name="Oguri Y."/>
            <person name="Olmstead R.G."/>
            <person name="Onodera N."/>
            <person name="Petersen B.L."/>
            <person name="Pils B."/>
            <person name="Prigge M."/>
            <person name="Rensing S.A."/>
            <person name="Riano-Pachon D.M."/>
            <person name="Roberts A.W."/>
            <person name="Sato Y."/>
            <person name="Scheller H.V."/>
            <person name="Schulz B."/>
            <person name="Schulz C."/>
            <person name="Shakirov E.V."/>
            <person name="Shibagaki N."/>
            <person name="Shinohara N."/>
            <person name="Shippen D.E."/>
            <person name="Soerensen I."/>
            <person name="Sotooka R."/>
            <person name="Sugimoto N."/>
            <person name="Sugita M."/>
            <person name="Sumikawa N."/>
            <person name="Tanurdzic M."/>
            <person name="Theissen G."/>
            <person name="Ulvskov P."/>
            <person name="Wakazuki S."/>
            <person name="Weng J.K."/>
            <person name="Willats W.W."/>
            <person name="Wipf D."/>
            <person name="Wolf P.G."/>
            <person name="Yang L."/>
            <person name="Zimmer A.D."/>
            <person name="Zhu Q."/>
            <person name="Mitros T."/>
            <person name="Hellsten U."/>
            <person name="Loque D."/>
            <person name="Otillar R."/>
            <person name="Salamov A."/>
            <person name="Schmutz J."/>
            <person name="Shapiro H."/>
            <person name="Lindquist E."/>
            <person name="Lucas S."/>
            <person name="Rokhsar D."/>
            <person name="Grigoriev I.V."/>
        </authorList>
    </citation>
    <scope>NUCLEOTIDE SEQUENCE [LARGE SCALE GENOMIC DNA]</scope>
</reference>
<evidence type="ECO:0000313" key="9">
    <source>
        <dbReference type="Proteomes" id="UP000001514"/>
    </source>
</evidence>
<evidence type="ECO:0000256" key="4">
    <source>
        <dbReference type="ARBA" id="ARBA00022741"/>
    </source>
</evidence>
<evidence type="ECO:0000256" key="1">
    <source>
        <dbReference type="ARBA" id="ARBA00022553"/>
    </source>
</evidence>
<evidence type="ECO:0000313" key="8">
    <source>
        <dbReference type="EMBL" id="EFJ29486.1"/>
    </source>
</evidence>
<feature type="domain" description="Malectin" evidence="7">
    <location>
        <begin position="2"/>
        <end position="72"/>
    </location>
</feature>
<evidence type="ECO:0000256" key="5">
    <source>
        <dbReference type="ARBA" id="ARBA00022840"/>
    </source>
</evidence>
<keyword evidence="1" id="KW-0597">Phosphoprotein</keyword>
<keyword evidence="4" id="KW-0547">Nucleotide-binding</keyword>
<gene>
    <name evidence="8" type="ORF">SELMODRAFT_68628</name>
</gene>
<dbReference type="HOGENOM" id="CLU_2695249_0_0_1"/>
<dbReference type="GO" id="GO:0005524">
    <property type="term" value="F:ATP binding"/>
    <property type="evidence" value="ECO:0007669"/>
    <property type="project" value="UniProtKB-KW"/>
</dbReference>
<proteinExistence type="predicted"/>
<dbReference type="InParanoid" id="D8RER6"/>
<dbReference type="OMA" id="MNGPYNV"/>